<dbReference type="OrthoDB" id="10021290at2759"/>
<organism evidence="2 4">
    <name type="scientific">Didymodactylos carnosus</name>
    <dbReference type="NCBI Taxonomy" id="1234261"/>
    <lineage>
        <taxon>Eukaryota</taxon>
        <taxon>Metazoa</taxon>
        <taxon>Spiralia</taxon>
        <taxon>Gnathifera</taxon>
        <taxon>Rotifera</taxon>
        <taxon>Eurotatoria</taxon>
        <taxon>Bdelloidea</taxon>
        <taxon>Philodinida</taxon>
        <taxon>Philodinidae</taxon>
        <taxon>Didymodactylos</taxon>
    </lineage>
</organism>
<feature type="compositionally biased region" description="Basic and acidic residues" evidence="1">
    <location>
        <begin position="288"/>
        <end position="298"/>
    </location>
</feature>
<dbReference type="EMBL" id="CAJNOQ010018893">
    <property type="protein sequence ID" value="CAF1438796.1"/>
    <property type="molecule type" value="Genomic_DNA"/>
</dbReference>
<evidence type="ECO:0000313" key="2">
    <source>
        <dbReference type="EMBL" id="CAF1438796.1"/>
    </source>
</evidence>
<dbReference type="Proteomes" id="UP000681722">
    <property type="component" value="Unassembled WGS sequence"/>
</dbReference>
<proteinExistence type="predicted"/>
<dbReference type="EMBL" id="CAJOBC010084329">
    <property type="protein sequence ID" value="CAF4315574.1"/>
    <property type="molecule type" value="Genomic_DNA"/>
</dbReference>
<accession>A0A815NIP4</accession>
<feature type="region of interest" description="Disordered" evidence="1">
    <location>
        <begin position="273"/>
        <end position="298"/>
    </location>
</feature>
<protein>
    <submittedName>
        <fullName evidence="2">Uncharacterized protein</fullName>
    </submittedName>
</protein>
<feature type="region of interest" description="Disordered" evidence="1">
    <location>
        <begin position="206"/>
        <end position="225"/>
    </location>
</feature>
<feature type="region of interest" description="Disordered" evidence="1">
    <location>
        <begin position="1"/>
        <end position="25"/>
    </location>
</feature>
<sequence length="470" mass="54397">MTSFHEQQIPNAFEQNNHLNSSTRNINGISDRLALQRAQHFESRNRSIRPKSITSNEDISDWSESDLECAPLSDYESSEPYSAVASNNYNYNNNNNNRSYIDDDIDDQIDDEIPNEVNLEKHVDKYKEEILKNIEKPNDNNLILRRNNNREITNSSISSLNVSKTKDNTNRKLPIKISSIMTDKKFQSPIHRTSTSVDFSVKQKLENKNNEKKSKIRENDSKHSMTSVLKTVNNVTCRSSIRLGISLTNSQLFDSSEYHHKTILKNRLQKSPLNEKLNKSSGRLLRRDRKDQRYHQQLKESTIIESPNSSFLNHEKSMEQQQRASPNYSLNSTVIAYSQVPKAYELKKLFSDTYDWGRVTDSTTSERVPCNRQKWGTIVHPPFPLGYQRTTYEQVVDVVERLNSPMRCKHSHTPSQSPSKKYLSVDETDALINRLTKVKSIRSDEYYSKGNVKKIDVLNTYAWKTHGIIT</sequence>
<keyword evidence="4" id="KW-1185">Reference proteome</keyword>
<dbReference type="AlphaFoldDB" id="A0A815NIP4"/>
<reference evidence="2" key="1">
    <citation type="submission" date="2021-02" db="EMBL/GenBank/DDBJ databases">
        <authorList>
            <person name="Nowell W R."/>
        </authorList>
    </citation>
    <scope>NUCLEOTIDE SEQUENCE</scope>
</reference>
<evidence type="ECO:0000313" key="3">
    <source>
        <dbReference type="EMBL" id="CAF4315574.1"/>
    </source>
</evidence>
<dbReference type="Proteomes" id="UP000663829">
    <property type="component" value="Unassembled WGS sequence"/>
</dbReference>
<name>A0A815NIP4_9BILA</name>
<gene>
    <name evidence="2" type="ORF">GPM918_LOCUS34295</name>
    <name evidence="3" type="ORF">SRO942_LOCUS34989</name>
</gene>
<evidence type="ECO:0000313" key="4">
    <source>
        <dbReference type="Proteomes" id="UP000663829"/>
    </source>
</evidence>
<evidence type="ECO:0000256" key="1">
    <source>
        <dbReference type="SAM" id="MobiDB-lite"/>
    </source>
</evidence>
<feature type="compositionally biased region" description="Basic and acidic residues" evidence="1">
    <location>
        <begin position="206"/>
        <end position="223"/>
    </location>
</feature>
<comment type="caution">
    <text evidence="2">The sequence shown here is derived from an EMBL/GenBank/DDBJ whole genome shotgun (WGS) entry which is preliminary data.</text>
</comment>